<dbReference type="InterPro" id="IPR044595">
    <property type="entry name" value="KMD1-4"/>
</dbReference>
<accession>A0AAP0S6D4</accession>
<dbReference type="CDD" id="cd22152">
    <property type="entry name" value="F-box_AtAFR-like"/>
    <property type="match status" value="1"/>
</dbReference>
<dbReference type="GO" id="GO:0080037">
    <property type="term" value="P:negative regulation of cytokinin-activated signaling pathway"/>
    <property type="evidence" value="ECO:0007669"/>
    <property type="project" value="InterPro"/>
</dbReference>
<dbReference type="Gene3D" id="2.120.10.80">
    <property type="entry name" value="Kelch-type beta propeller"/>
    <property type="match status" value="1"/>
</dbReference>
<dbReference type="GO" id="GO:2000762">
    <property type="term" value="P:regulation of phenylpropanoid metabolic process"/>
    <property type="evidence" value="ECO:0007669"/>
    <property type="project" value="InterPro"/>
</dbReference>
<feature type="domain" description="F-box" evidence="1">
    <location>
        <begin position="21"/>
        <end position="61"/>
    </location>
</feature>
<evidence type="ECO:0000259" key="1">
    <source>
        <dbReference type="SMART" id="SM00256"/>
    </source>
</evidence>
<reference evidence="2 3" key="1">
    <citation type="journal article" date="2024" name="Plant J.">
        <title>Genome sequences and population genomics reveal climatic adaptation and genomic divergence between two closely related sweetgum species.</title>
        <authorList>
            <person name="Xu W.Q."/>
            <person name="Ren C.Q."/>
            <person name="Zhang X.Y."/>
            <person name="Comes H.P."/>
            <person name="Liu X.H."/>
            <person name="Li Y.G."/>
            <person name="Kettle C.J."/>
            <person name="Jalonen R."/>
            <person name="Gaisberger H."/>
            <person name="Ma Y.Z."/>
            <person name="Qiu Y.X."/>
        </authorList>
    </citation>
    <scope>NUCLEOTIDE SEQUENCE [LARGE SCALE GENOMIC DNA]</scope>
    <source>
        <strain evidence="2">Hangzhou</strain>
    </source>
</reference>
<gene>
    <name evidence="2" type="ORF">L1049_016464</name>
</gene>
<dbReference type="InterPro" id="IPR006652">
    <property type="entry name" value="Kelch_1"/>
</dbReference>
<dbReference type="InterPro" id="IPR036047">
    <property type="entry name" value="F-box-like_dom_sf"/>
</dbReference>
<evidence type="ECO:0000313" key="2">
    <source>
        <dbReference type="EMBL" id="KAK9288019.1"/>
    </source>
</evidence>
<protein>
    <recommendedName>
        <fullName evidence="1">F-box domain-containing protein</fullName>
    </recommendedName>
</protein>
<dbReference type="PANTHER" id="PTHR46407">
    <property type="entry name" value="OS02G0208700 PROTEIN"/>
    <property type="match status" value="1"/>
</dbReference>
<sequence>MTAADGKNEIRQRVEDVIPGLPDDIALECLVRVPYRFHSTMKWVCRGWRTLIAHPSFYHERRRLRTAEHLVCLVQALPSPLPPPPPPPPRDSTTDDCINNITINTAKEVEEELHHHHHHHPLYGGQDDAEDERQLHCPPPLYGLSIYNASRHTWHRMMPNCGFGSSGIPMFCHCVALPSCGKLLLLGGWDPTSLEALPDVYVLDFIGGGFRRAASMSVGRSFFACAAVGPSTVYVGGGHDNQKNALRSAEVYDADADEWRTLPAMAVERDECQGLCWEGDPDGRFWVVSGYSTESQGRFRSDAECYDPATGCWSRVDGVWPFPSMSPRGTTASSVGYEWWWFLGGEQQQQNIINGDALQIRGENNDEWRSKEKRVGR</sequence>
<dbReference type="InterPro" id="IPR015915">
    <property type="entry name" value="Kelch-typ_b-propeller"/>
</dbReference>
<dbReference type="Proteomes" id="UP001415857">
    <property type="component" value="Unassembled WGS sequence"/>
</dbReference>
<dbReference type="SMART" id="SM00256">
    <property type="entry name" value="FBOX"/>
    <property type="match status" value="1"/>
</dbReference>
<dbReference type="PANTHER" id="PTHR46407:SF21">
    <property type="entry name" value="F-BOX_KELCH-REPEAT PROTEIN SKIP20"/>
    <property type="match status" value="1"/>
</dbReference>
<dbReference type="InterPro" id="IPR001810">
    <property type="entry name" value="F-box_dom"/>
</dbReference>
<evidence type="ECO:0000313" key="3">
    <source>
        <dbReference type="Proteomes" id="UP001415857"/>
    </source>
</evidence>
<dbReference type="SUPFAM" id="SSF81383">
    <property type="entry name" value="F-box domain"/>
    <property type="match status" value="1"/>
</dbReference>
<dbReference type="Pfam" id="PF01344">
    <property type="entry name" value="Kelch_1"/>
    <property type="match status" value="1"/>
</dbReference>
<dbReference type="SUPFAM" id="SSF117281">
    <property type="entry name" value="Kelch motif"/>
    <property type="match status" value="1"/>
</dbReference>
<dbReference type="EMBL" id="JBBPBK010000003">
    <property type="protein sequence ID" value="KAK9288019.1"/>
    <property type="molecule type" value="Genomic_DNA"/>
</dbReference>
<dbReference type="AlphaFoldDB" id="A0AAP0S6D4"/>
<organism evidence="2 3">
    <name type="scientific">Liquidambar formosana</name>
    <name type="common">Formosan gum</name>
    <dbReference type="NCBI Taxonomy" id="63359"/>
    <lineage>
        <taxon>Eukaryota</taxon>
        <taxon>Viridiplantae</taxon>
        <taxon>Streptophyta</taxon>
        <taxon>Embryophyta</taxon>
        <taxon>Tracheophyta</taxon>
        <taxon>Spermatophyta</taxon>
        <taxon>Magnoliopsida</taxon>
        <taxon>eudicotyledons</taxon>
        <taxon>Gunneridae</taxon>
        <taxon>Pentapetalae</taxon>
        <taxon>Saxifragales</taxon>
        <taxon>Altingiaceae</taxon>
        <taxon>Liquidambar</taxon>
    </lineage>
</organism>
<comment type="caution">
    <text evidence="2">The sequence shown here is derived from an EMBL/GenBank/DDBJ whole genome shotgun (WGS) entry which is preliminary data.</text>
</comment>
<dbReference type="SMART" id="SM00612">
    <property type="entry name" value="Kelch"/>
    <property type="match status" value="2"/>
</dbReference>
<proteinExistence type="predicted"/>
<keyword evidence="3" id="KW-1185">Reference proteome</keyword>
<dbReference type="Gene3D" id="1.20.1280.50">
    <property type="match status" value="1"/>
</dbReference>
<name>A0AAP0S6D4_LIQFO</name>
<dbReference type="GO" id="GO:0005829">
    <property type="term" value="C:cytosol"/>
    <property type="evidence" value="ECO:0007669"/>
    <property type="project" value="TreeGrafter"/>
</dbReference>